<organism evidence="7 8">
    <name type="scientific">Domibacillus iocasae</name>
    <dbReference type="NCBI Taxonomy" id="1714016"/>
    <lineage>
        <taxon>Bacteria</taxon>
        <taxon>Bacillati</taxon>
        <taxon>Bacillota</taxon>
        <taxon>Bacilli</taxon>
        <taxon>Bacillales</taxon>
        <taxon>Bacillaceae</taxon>
        <taxon>Domibacillus</taxon>
    </lineage>
</organism>
<gene>
    <name evidence="7" type="ORF">BA724_05870</name>
</gene>
<name>A0A1E7DNY1_9BACI</name>
<evidence type="ECO:0000256" key="4">
    <source>
        <dbReference type="ARBA" id="ARBA00029500"/>
    </source>
</evidence>
<dbReference type="InterPro" id="IPR000014">
    <property type="entry name" value="PAS"/>
</dbReference>
<dbReference type="SMART" id="SM00382">
    <property type="entry name" value="AAA"/>
    <property type="match status" value="1"/>
</dbReference>
<dbReference type="Gene3D" id="3.40.50.300">
    <property type="entry name" value="P-loop containing nucleotide triphosphate hydrolases"/>
    <property type="match status" value="1"/>
</dbReference>
<dbReference type="Pfam" id="PF00158">
    <property type="entry name" value="Sigma54_activat"/>
    <property type="match status" value="1"/>
</dbReference>
<dbReference type="PANTHER" id="PTHR32071:SF57">
    <property type="entry name" value="C4-DICARBOXYLATE TRANSPORT TRANSCRIPTIONAL REGULATORY PROTEIN DCTD"/>
    <property type="match status" value="1"/>
</dbReference>
<evidence type="ECO:0000259" key="6">
    <source>
        <dbReference type="PROSITE" id="PS50045"/>
    </source>
</evidence>
<dbReference type="PROSITE" id="PS00675">
    <property type="entry name" value="SIGMA54_INTERACT_1"/>
    <property type="match status" value="1"/>
</dbReference>
<dbReference type="NCBIfam" id="TIGR00229">
    <property type="entry name" value="sensory_box"/>
    <property type="match status" value="1"/>
</dbReference>
<evidence type="ECO:0000256" key="3">
    <source>
        <dbReference type="ARBA" id="ARBA00022840"/>
    </source>
</evidence>
<dbReference type="RefSeq" id="WP_069938423.1">
    <property type="nucleotide sequence ID" value="NZ_MAMP01000021.1"/>
</dbReference>
<dbReference type="Gene3D" id="1.10.8.60">
    <property type="match status" value="1"/>
</dbReference>
<dbReference type="InterPro" id="IPR002078">
    <property type="entry name" value="Sigma_54_int"/>
</dbReference>
<dbReference type="InterPro" id="IPR003593">
    <property type="entry name" value="AAA+_ATPase"/>
</dbReference>
<dbReference type="OrthoDB" id="9771372at2"/>
<evidence type="ECO:0000256" key="5">
    <source>
        <dbReference type="SAM" id="Coils"/>
    </source>
</evidence>
<dbReference type="GO" id="GO:0006355">
    <property type="term" value="P:regulation of DNA-templated transcription"/>
    <property type="evidence" value="ECO:0007669"/>
    <property type="project" value="InterPro"/>
</dbReference>
<dbReference type="InterPro" id="IPR025662">
    <property type="entry name" value="Sigma_54_int_dom_ATP-bd_1"/>
</dbReference>
<sequence length="461" mass="52626">MELVETLLMELEAILNVSNDNIVVTDGDGIVLRVSKKCEEIYGGDAAFFLGKSVRDLEEQGIFTPSVTARVLKEKKEVQVMQTAAKGGKVMATGIPVFSHDKRLIRIISFSHDLTEIQRLKEDYDQLQARMDQYEVQLEGLRASKEIVLKSKNMQKIWDLVNRVAKSDATVVLLGESGVGKTMFARALHNRSGRQKEAFIEVNCGAIPPALFESEMFGYEAGAFTGASQKGKAGMIELADQGTLFLDEIGELSMDMQVKLLKVLEEKQVRRIGGHQVKKVDFRLLAATNNHLEEMVKKGRFREDLFYRLSVVPITVPPLRDRKEDIIQMAHYFLSKFNQKYETGKVFHHDALDLFHQYNWPGNVREFENVIERLVVTMDSNIIMAEQVPFYHSNQKVETKKEEMTILDSGFTTLEDALEKVEREWICRAFRQCKTTYEMAELLGISQPTVVRRLKKYKINS</sequence>
<keyword evidence="3" id="KW-0067">ATP-binding</keyword>
<accession>A0A1E7DNY1</accession>
<dbReference type="PROSITE" id="PS50045">
    <property type="entry name" value="SIGMA54_INTERACT_4"/>
    <property type="match status" value="1"/>
</dbReference>
<dbReference type="SUPFAM" id="SSF46689">
    <property type="entry name" value="Homeodomain-like"/>
    <property type="match status" value="1"/>
</dbReference>
<dbReference type="SUPFAM" id="SSF52540">
    <property type="entry name" value="P-loop containing nucleoside triphosphate hydrolases"/>
    <property type="match status" value="1"/>
</dbReference>
<comment type="caution">
    <text evidence="7">The sequence shown here is derived from an EMBL/GenBank/DDBJ whole genome shotgun (WGS) entry which is preliminary data.</text>
</comment>
<dbReference type="STRING" id="1714016.BA724_05870"/>
<dbReference type="Pfam" id="PF25601">
    <property type="entry name" value="AAA_lid_14"/>
    <property type="match status" value="1"/>
</dbReference>
<dbReference type="InterPro" id="IPR058031">
    <property type="entry name" value="AAA_lid_NorR"/>
</dbReference>
<keyword evidence="8" id="KW-1185">Reference proteome</keyword>
<evidence type="ECO:0000313" key="7">
    <source>
        <dbReference type="EMBL" id="OES44800.1"/>
    </source>
</evidence>
<evidence type="ECO:0000256" key="2">
    <source>
        <dbReference type="ARBA" id="ARBA00022797"/>
    </source>
</evidence>
<dbReference type="GO" id="GO:0003677">
    <property type="term" value="F:DNA binding"/>
    <property type="evidence" value="ECO:0007669"/>
    <property type="project" value="UniProtKB-KW"/>
</dbReference>
<proteinExistence type="predicted"/>
<dbReference type="CDD" id="cd00009">
    <property type="entry name" value="AAA"/>
    <property type="match status" value="1"/>
</dbReference>
<dbReference type="InterPro" id="IPR027417">
    <property type="entry name" value="P-loop_NTPase"/>
</dbReference>
<dbReference type="Pfam" id="PF18024">
    <property type="entry name" value="HTH_50"/>
    <property type="match status" value="1"/>
</dbReference>
<dbReference type="EMBL" id="MAMP01000021">
    <property type="protein sequence ID" value="OES44800.1"/>
    <property type="molecule type" value="Genomic_DNA"/>
</dbReference>
<dbReference type="SUPFAM" id="SSF55785">
    <property type="entry name" value="PYP-like sensor domain (PAS domain)"/>
    <property type="match status" value="1"/>
</dbReference>
<dbReference type="CDD" id="cd00130">
    <property type="entry name" value="PAS"/>
    <property type="match status" value="1"/>
</dbReference>
<evidence type="ECO:0000313" key="8">
    <source>
        <dbReference type="Proteomes" id="UP000095658"/>
    </source>
</evidence>
<evidence type="ECO:0000256" key="1">
    <source>
        <dbReference type="ARBA" id="ARBA00022741"/>
    </source>
</evidence>
<dbReference type="Proteomes" id="UP000095658">
    <property type="component" value="Unassembled WGS sequence"/>
</dbReference>
<dbReference type="PANTHER" id="PTHR32071">
    <property type="entry name" value="TRANSCRIPTIONAL REGULATORY PROTEIN"/>
    <property type="match status" value="1"/>
</dbReference>
<keyword evidence="2" id="KW-0058">Aromatic hydrocarbons catabolism</keyword>
<dbReference type="InterPro" id="IPR009057">
    <property type="entry name" value="Homeodomain-like_sf"/>
</dbReference>
<keyword evidence="5" id="KW-0175">Coiled coil</keyword>
<dbReference type="SMART" id="SM00091">
    <property type="entry name" value="PAS"/>
    <property type="match status" value="1"/>
</dbReference>
<dbReference type="Gene3D" id="3.30.450.20">
    <property type="entry name" value="PAS domain"/>
    <property type="match status" value="1"/>
</dbReference>
<dbReference type="Gene3D" id="1.10.10.60">
    <property type="entry name" value="Homeodomain-like"/>
    <property type="match status" value="1"/>
</dbReference>
<dbReference type="AlphaFoldDB" id="A0A1E7DNY1"/>
<feature type="domain" description="Sigma-54 factor interaction" evidence="6">
    <location>
        <begin position="147"/>
        <end position="376"/>
    </location>
</feature>
<dbReference type="Pfam" id="PF13426">
    <property type="entry name" value="PAS_9"/>
    <property type="match status" value="1"/>
</dbReference>
<feature type="coiled-coil region" evidence="5">
    <location>
        <begin position="117"/>
        <end position="144"/>
    </location>
</feature>
<dbReference type="GO" id="GO:0005524">
    <property type="term" value="F:ATP binding"/>
    <property type="evidence" value="ECO:0007669"/>
    <property type="project" value="UniProtKB-KW"/>
</dbReference>
<protein>
    <recommendedName>
        <fullName evidence="4">HTH-type transcriptional regulatory protein TyrR</fullName>
    </recommendedName>
</protein>
<dbReference type="InterPro" id="IPR035965">
    <property type="entry name" value="PAS-like_dom_sf"/>
</dbReference>
<dbReference type="InterPro" id="IPR030828">
    <property type="entry name" value="HTH_TyrR"/>
</dbReference>
<dbReference type="FunFam" id="3.40.50.300:FF:000006">
    <property type="entry name" value="DNA-binding transcriptional regulator NtrC"/>
    <property type="match status" value="1"/>
</dbReference>
<keyword evidence="1" id="KW-0547">Nucleotide-binding</keyword>
<reference evidence="7 8" key="1">
    <citation type="submission" date="2016-06" db="EMBL/GenBank/DDBJ databases">
        <title>Domibacillus iocasae genome sequencing.</title>
        <authorList>
            <person name="Verma A."/>
            <person name="Pal Y."/>
            <person name="Ojha A.K."/>
            <person name="Krishnamurthi S."/>
        </authorList>
    </citation>
    <scope>NUCLEOTIDE SEQUENCE [LARGE SCALE GENOMIC DNA]</scope>
    <source>
        <strain evidence="7 8">DSM 29979</strain>
    </source>
</reference>